<comment type="caution">
    <text evidence="7">The sequence shown here is derived from an EMBL/GenBank/DDBJ whole genome shotgun (WGS) entry which is preliminary data.</text>
</comment>
<keyword evidence="4 7" id="KW-0067">ATP-binding</keyword>
<dbReference type="AlphaFoldDB" id="A0A844ZSF1"/>
<keyword evidence="2" id="KW-0472">Membrane</keyword>
<dbReference type="GO" id="GO:0005886">
    <property type="term" value="C:plasma membrane"/>
    <property type="evidence" value="ECO:0007669"/>
    <property type="project" value="TreeGrafter"/>
</dbReference>
<keyword evidence="1" id="KW-0813">Transport</keyword>
<evidence type="ECO:0000259" key="6">
    <source>
        <dbReference type="PROSITE" id="PS50893"/>
    </source>
</evidence>
<dbReference type="InterPro" id="IPR027417">
    <property type="entry name" value="P-loop_NTPase"/>
</dbReference>
<dbReference type="FunFam" id="3.40.50.300:FF:000032">
    <property type="entry name" value="Export ABC transporter ATP-binding protein"/>
    <property type="match status" value="1"/>
</dbReference>
<accession>A0A844ZSF1</accession>
<evidence type="ECO:0000256" key="2">
    <source>
        <dbReference type="ARBA" id="ARBA00022519"/>
    </source>
</evidence>
<evidence type="ECO:0000256" key="3">
    <source>
        <dbReference type="ARBA" id="ARBA00022741"/>
    </source>
</evidence>
<keyword evidence="2" id="KW-0997">Cell inner membrane</keyword>
<dbReference type="Gene3D" id="3.40.50.300">
    <property type="entry name" value="P-loop containing nucleotide triphosphate hydrolases"/>
    <property type="match status" value="1"/>
</dbReference>
<proteinExistence type="inferred from homology"/>
<dbReference type="GO" id="GO:0016887">
    <property type="term" value="F:ATP hydrolysis activity"/>
    <property type="evidence" value="ECO:0007669"/>
    <property type="project" value="InterPro"/>
</dbReference>
<gene>
    <name evidence="7" type="ORF">GRI41_08170</name>
</gene>
<evidence type="ECO:0000256" key="4">
    <source>
        <dbReference type="ARBA" id="ARBA00022840"/>
    </source>
</evidence>
<evidence type="ECO:0000256" key="1">
    <source>
        <dbReference type="ARBA" id="ARBA00022448"/>
    </source>
</evidence>
<dbReference type="GO" id="GO:0005524">
    <property type="term" value="F:ATP binding"/>
    <property type="evidence" value="ECO:0007669"/>
    <property type="project" value="UniProtKB-KW"/>
</dbReference>
<name>A0A844ZSF1_9SPHN</name>
<keyword evidence="8" id="KW-1185">Reference proteome</keyword>
<protein>
    <submittedName>
        <fullName evidence="7">ATP-binding cassette domain-containing protein</fullName>
    </submittedName>
</protein>
<keyword evidence="3" id="KW-0547">Nucleotide-binding</keyword>
<dbReference type="CDD" id="cd03255">
    <property type="entry name" value="ABC_MJ0796_LolCDE_FtsE"/>
    <property type="match status" value="1"/>
</dbReference>
<evidence type="ECO:0000313" key="8">
    <source>
        <dbReference type="Proteomes" id="UP000442714"/>
    </source>
</evidence>
<dbReference type="InterPro" id="IPR017911">
    <property type="entry name" value="MacB-like_ATP-bd"/>
</dbReference>
<organism evidence="7 8">
    <name type="scientific">Pontixanthobacter aquaemixtae</name>
    <dbReference type="NCBI Taxonomy" id="1958940"/>
    <lineage>
        <taxon>Bacteria</taxon>
        <taxon>Pseudomonadati</taxon>
        <taxon>Pseudomonadota</taxon>
        <taxon>Alphaproteobacteria</taxon>
        <taxon>Sphingomonadales</taxon>
        <taxon>Erythrobacteraceae</taxon>
        <taxon>Pontixanthobacter</taxon>
    </lineage>
</organism>
<dbReference type="Proteomes" id="UP000442714">
    <property type="component" value="Unassembled WGS sequence"/>
</dbReference>
<evidence type="ECO:0000313" key="7">
    <source>
        <dbReference type="EMBL" id="MXO90793.1"/>
    </source>
</evidence>
<dbReference type="Pfam" id="PF00005">
    <property type="entry name" value="ABC_tran"/>
    <property type="match status" value="1"/>
</dbReference>
<dbReference type="PROSITE" id="PS00211">
    <property type="entry name" value="ABC_TRANSPORTER_1"/>
    <property type="match status" value="1"/>
</dbReference>
<feature type="domain" description="ABC transporter" evidence="6">
    <location>
        <begin position="47"/>
        <end position="269"/>
    </location>
</feature>
<dbReference type="PANTHER" id="PTHR24220">
    <property type="entry name" value="IMPORT ATP-BINDING PROTEIN"/>
    <property type="match status" value="1"/>
</dbReference>
<dbReference type="SMART" id="SM00382">
    <property type="entry name" value="AAA"/>
    <property type="match status" value="1"/>
</dbReference>
<evidence type="ECO:0000256" key="5">
    <source>
        <dbReference type="ARBA" id="ARBA00038388"/>
    </source>
</evidence>
<sequence length="269" mass="28368">MRQAARRIKAPKIRGEQSTNGVVASVSLLARPYHLCNWAAVTSPNSISAKNLTLTYDPDKNPVEVLRGIDLNVATGEVLALLGPSGSGKSSLMAVLSGLERASGGELTVAGQDFTTMDEDQLAKARRGHIGIVLQAFHLLPTMTALENVATPMELAGDPDATSKAQAELEAVGLGHRLDHYPTQLSGGEQQRVAIARAIAPGPELIFADEPTGNLDLATGHDIVDLLFKRRADTGATLVVITHDVELAERCDRVVTIGDGLIATDTKAA</sequence>
<dbReference type="OrthoDB" id="9802264at2"/>
<dbReference type="GO" id="GO:0022857">
    <property type="term" value="F:transmembrane transporter activity"/>
    <property type="evidence" value="ECO:0007669"/>
    <property type="project" value="TreeGrafter"/>
</dbReference>
<reference evidence="7 8" key="1">
    <citation type="submission" date="2019-12" db="EMBL/GenBank/DDBJ databases">
        <title>Genomic-based taxomic classification of the family Erythrobacteraceae.</title>
        <authorList>
            <person name="Xu L."/>
        </authorList>
    </citation>
    <scope>NUCLEOTIDE SEQUENCE [LARGE SCALE GENOMIC DNA]</scope>
    <source>
        <strain evidence="7 8">KCTC 52763</strain>
    </source>
</reference>
<dbReference type="EMBL" id="WTYX01000001">
    <property type="protein sequence ID" value="MXO90793.1"/>
    <property type="molecule type" value="Genomic_DNA"/>
</dbReference>
<dbReference type="InterPro" id="IPR003593">
    <property type="entry name" value="AAA+_ATPase"/>
</dbReference>
<keyword evidence="2" id="KW-1003">Cell membrane</keyword>
<dbReference type="PROSITE" id="PS50893">
    <property type="entry name" value="ABC_TRANSPORTER_2"/>
    <property type="match status" value="1"/>
</dbReference>
<dbReference type="InterPro" id="IPR003439">
    <property type="entry name" value="ABC_transporter-like_ATP-bd"/>
</dbReference>
<dbReference type="InterPro" id="IPR015854">
    <property type="entry name" value="ABC_transpr_LolD-like"/>
</dbReference>
<comment type="similarity">
    <text evidence="5">Belongs to the ABC transporter superfamily. Macrolide exporter (TC 3.A.1.122) family.</text>
</comment>
<dbReference type="GO" id="GO:0098796">
    <property type="term" value="C:membrane protein complex"/>
    <property type="evidence" value="ECO:0007669"/>
    <property type="project" value="UniProtKB-ARBA"/>
</dbReference>
<dbReference type="SUPFAM" id="SSF52540">
    <property type="entry name" value="P-loop containing nucleoside triphosphate hydrolases"/>
    <property type="match status" value="1"/>
</dbReference>
<dbReference type="InterPro" id="IPR017871">
    <property type="entry name" value="ABC_transporter-like_CS"/>
</dbReference>